<organism evidence="9 10">
    <name type="scientific">Alkalihalobacterium chitinilyticum</name>
    <dbReference type="NCBI Taxonomy" id="2980103"/>
    <lineage>
        <taxon>Bacteria</taxon>
        <taxon>Bacillati</taxon>
        <taxon>Bacillota</taxon>
        <taxon>Bacilli</taxon>
        <taxon>Bacillales</taxon>
        <taxon>Bacillaceae</taxon>
        <taxon>Alkalihalobacterium</taxon>
    </lineage>
</organism>
<evidence type="ECO:0000256" key="3">
    <source>
        <dbReference type="ARBA" id="ARBA00022679"/>
    </source>
</evidence>
<evidence type="ECO:0000256" key="4">
    <source>
        <dbReference type="ARBA" id="ARBA00022692"/>
    </source>
</evidence>
<dbReference type="RefSeq" id="WP_275120421.1">
    <property type="nucleotide sequence ID" value="NZ_JAOTPO010000021.1"/>
</dbReference>
<feature type="transmembrane region" description="Helical" evidence="7">
    <location>
        <begin position="261"/>
        <end position="280"/>
    </location>
</feature>
<dbReference type="GO" id="GO:0016740">
    <property type="term" value="F:transferase activity"/>
    <property type="evidence" value="ECO:0007669"/>
    <property type="project" value="UniProtKB-KW"/>
</dbReference>
<evidence type="ECO:0000256" key="1">
    <source>
        <dbReference type="ARBA" id="ARBA00004141"/>
    </source>
</evidence>
<keyword evidence="5 7" id="KW-1133">Transmembrane helix</keyword>
<dbReference type="NCBIfam" id="TIGR03025">
    <property type="entry name" value="EPS_sugtrans"/>
    <property type="match status" value="1"/>
</dbReference>
<proteinExistence type="inferred from homology"/>
<name>A0ABT5VMW4_9BACI</name>
<keyword evidence="4 7" id="KW-0812">Transmembrane</keyword>
<evidence type="ECO:0000256" key="7">
    <source>
        <dbReference type="SAM" id="Phobius"/>
    </source>
</evidence>
<protein>
    <submittedName>
        <fullName evidence="9">Sugar transferase</fullName>
    </submittedName>
</protein>
<comment type="caution">
    <text evidence="9">The sequence shown here is derived from an EMBL/GenBank/DDBJ whole genome shotgun (WGS) entry which is preliminary data.</text>
</comment>
<dbReference type="EMBL" id="JAOTPO010000021">
    <property type="protein sequence ID" value="MDE5415828.1"/>
    <property type="molecule type" value="Genomic_DNA"/>
</dbReference>
<evidence type="ECO:0000256" key="6">
    <source>
        <dbReference type="ARBA" id="ARBA00023136"/>
    </source>
</evidence>
<feature type="domain" description="Bacterial sugar transferase" evidence="8">
    <location>
        <begin position="252"/>
        <end position="432"/>
    </location>
</feature>
<dbReference type="PANTHER" id="PTHR30576">
    <property type="entry name" value="COLANIC BIOSYNTHESIS UDP-GLUCOSE LIPID CARRIER TRANSFERASE"/>
    <property type="match status" value="1"/>
</dbReference>
<reference evidence="9" key="1">
    <citation type="submission" date="2024-05" db="EMBL/GenBank/DDBJ databases">
        <title>Alkalihalobacillus sp. strain MEB203 novel alkaliphilic bacterium from Lonar Lake, India.</title>
        <authorList>
            <person name="Joshi A."/>
            <person name="Thite S."/>
            <person name="Mengade P."/>
        </authorList>
    </citation>
    <scope>NUCLEOTIDE SEQUENCE</scope>
    <source>
        <strain evidence="9">MEB 203</strain>
    </source>
</reference>
<evidence type="ECO:0000313" key="9">
    <source>
        <dbReference type="EMBL" id="MDE5415828.1"/>
    </source>
</evidence>
<accession>A0ABT5VMW4</accession>
<feature type="transmembrane region" description="Helical" evidence="7">
    <location>
        <begin position="82"/>
        <end position="100"/>
    </location>
</feature>
<keyword evidence="3 9" id="KW-0808">Transferase</keyword>
<comment type="subcellular location">
    <subcellularLocation>
        <location evidence="1">Membrane</location>
        <topology evidence="1">Multi-pass membrane protein</topology>
    </subcellularLocation>
</comment>
<evidence type="ECO:0000313" key="10">
    <source>
        <dbReference type="Proteomes" id="UP001148125"/>
    </source>
</evidence>
<dbReference type="InterPro" id="IPR003362">
    <property type="entry name" value="Bact_transf"/>
</dbReference>
<feature type="transmembrane region" description="Helical" evidence="7">
    <location>
        <begin position="12"/>
        <end position="30"/>
    </location>
</feature>
<comment type="similarity">
    <text evidence="2">Belongs to the bacterial sugar transferase family.</text>
</comment>
<sequence>MPNINPNRLLRFSIVFVDLILIFVAYVAAFKIASNYTPIVQRNIDSFVNLLPWILLMGVFFIVVFELDRLVEYDMWDLTRKLVVTSAFFFVITIAISFLFREFSLPRSVLFLSHFFIFVFLYAWKGLVIKFNQLTKGKAVIIGCHSEYETIKGNIKKLVKKQEQVDFIDHKTPYQEIKKRIADYDAVFVSSSVSTKVKNEVLYLAFKKNKIAYVLPTVSELLLMKSTITTLDDTMLLQVKPFYINGGYLVAKRIFDLTTSVILLALTLPVMLMTAIAIKIEDGGSIFFKQERLGKNNKPFNILKFRSMKENAEKDTGPTLAKSDDDRITKVGDFIRKTRIDELPQLINVLKGEMSIVGPRPERYFFAENFQRQNIWFKTRCAVKPGITGYAQVMGNYTTEMNDKLKFDLHYIRNYSLWLDMVILMRTILVVINKAKAEGGEVQEPQSAKAFVSASKEVR</sequence>
<dbReference type="InterPro" id="IPR017475">
    <property type="entry name" value="EPS_sugar_tfrase"/>
</dbReference>
<dbReference type="Proteomes" id="UP001148125">
    <property type="component" value="Unassembled WGS sequence"/>
</dbReference>
<keyword evidence="6 7" id="KW-0472">Membrane</keyword>
<gene>
    <name evidence="9" type="ORF">N7Z68_20985</name>
</gene>
<feature type="transmembrane region" description="Helical" evidence="7">
    <location>
        <begin position="50"/>
        <end position="70"/>
    </location>
</feature>
<keyword evidence="10" id="KW-1185">Reference proteome</keyword>
<evidence type="ECO:0000256" key="5">
    <source>
        <dbReference type="ARBA" id="ARBA00022989"/>
    </source>
</evidence>
<feature type="transmembrane region" description="Helical" evidence="7">
    <location>
        <begin position="106"/>
        <end position="124"/>
    </location>
</feature>
<dbReference type="Pfam" id="PF02397">
    <property type="entry name" value="Bac_transf"/>
    <property type="match status" value="1"/>
</dbReference>
<evidence type="ECO:0000259" key="8">
    <source>
        <dbReference type="Pfam" id="PF02397"/>
    </source>
</evidence>
<dbReference type="PANTHER" id="PTHR30576:SF0">
    <property type="entry name" value="UNDECAPRENYL-PHOSPHATE N-ACETYLGALACTOSAMINYL 1-PHOSPHATE TRANSFERASE-RELATED"/>
    <property type="match status" value="1"/>
</dbReference>
<evidence type="ECO:0000256" key="2">
    <source>
        <dbReference type="ARBA" id="ARBA00006464"/>
    </source>
</evidence>